<evidence type="ECO:0000313" key="2">
    <source>
        <dbReference type="Proteomes" id="UP000828941"/>
    </source>
</evidence>
<gene>
    <name evidence="1" type="ORF">L6164_020554</name>
</gene>
<organism evidence="1 2">
    <name type="scientific">Bauhinia variegata</name>
    <name type="common">Purple orchid tree</name>
    <name type="synonym">Phanera variegata</name>
    <dbReference type="NCBI Taxonomy" id="167791"/>
    <lineage>
        <taxon>Eukaryota</taxon>
        <taxon>Viridiplantae</taxon>
        <taxon>Streptophyta</taxon>
        <taxon>Embryophyta</taxon>
        <taxon>Tracheophyta</taxon>
        <taxon>Spermatophyta</taxon>
        <taxon>Magnoliopsida</taxon>
        <taxon>eudicotyledons</taxon>
        <taxon>Gunneridae</taxon>
        <taxon>Pentapetalae</taxon>
        <taxon>rosids</taxon>
        <taxon>fabids</taxon>
        <taxon>Fabales</taxon>
        <taxon>Fabaceae</taxon>
        <taxon>Cercidoideae</taxon>
        <taxon>Cercideae</taxon>
        <taxon>Bauhiniinae</taxon>
        <taxon>Bauhinia</taxon>
    </lineage>
</organism>
<evidence type="ECO:0000313" key="1">
    <source>
        <dbReference type="EMBL" id="KAI4328176.1"/>
    </source>
</evidence>
<sequence>MEDPRLGQPLLTQQTPTEAHHDNGQDTSIFSTKAEDIPPIASCRDFHRQFYIETKKLWYLAGPAIFTSLAQYSLGAITQVFAGHVGTIELAAVSVENSVVAGFSFGVMLGMGSALETLCGQAFGAGQLEMLGVYIQRSWLILNITALLLCLLYIFAEWILKAIGQTTAISEAAGEFAVWMIPQLFAYAMNFPIQKFLQSQSKIMVMAWISAAGLVLHTVFSWLLMMKLEWGLPGAAVVLNSSWWIIVLAQLLYILSGTCGRAWNGFSFRAFQNLWGFVRLSIASAVMLCLETWYFMAIILFAGYLKNAEVSVDALSICMNILGWTITLSFGINAAVSVRVSNELGAGHPRTARFSLVVAVITSFVLVLLLSLVLIIFRNQYPSLFASNPQVQDLVVELTPMLACCIVINNIQPVLSGVAIGAGWQTAVAYVNLACYYLFGVPAGLLLGYKLNYGVLGIWSGMLAGTILQTAVLTLMIYRTNWNREASLAEDRIKKWGGQDTDLKATDVEKRDQKQILF</sequence>
<dbReference type="Proteomes" id="UP000828941">
    <property type="component" value="Chromosome 8"/>
</dbReference>
<accession>A0ACB9MVW7</accession>
<keyword evidence="2" id="KW-1185">Reference proteome</keyword>
<reference evidence="1 2" key="1">
    <citation type="journal article" date="2022" name="DNA Res.">
        <title>Chromosomal-level genome assembly of the orchid tree Bauhinia variegata (Leguminosae; Cercidoideae) supports the allotetraploid origin hypothesis of Bauhinia.</title>
        <authorList>
            <person name="Zhong Y."/>
            <person name="Chen Y."/>
            <person name="Zheng D."/>
            <person name="Pang J."/>
            <person name="Liu Y."/>
            <person name="Luo S."/>
            <person name="Meng S."/>
            <person name="Qian L."/>
            <person name="Wei D."/>
            <person name="Dai S."/>
            <person name="Zhou R."/>
        </authorList>
    </citation>
    <scope>NUCLEOTIDE SEQUENCE [LARGE SCALE GENOMIC DNA]</scope>
    <source>
        <strain evidence="1">BV-YZ2020</strain>
    </source>
</reference>
<protein>
    <submittedName>
        <fullName evidence="1">Uncharacterized protein</fullName>
    </submittedName>
</protein>
<dbReference type="EMBL" id="CM039433">
    <property type="protein sequence ID" value="KAI4328176.1"/>
    <property type="molecule type" value="Genomic_DNA"/>
</dbReference>
<name>A0ACB9MVW7_BAUVA</name>
<comment type="caution">
    <text evidence="1">The sequence shown here is derived from an EMBL/GenBank/DDBJ whole genome shotgun (WGS) entry which is preliminary data.</text>
</comment>
<proteinExistence type="predicted"/>